<dbReference type="SUPFAM" id="SSF88659">
    <property type="entry name" value="Sigma3 and sigma4 domains of RNA polymerase sigma factors"/>
    <property type="match status" value="1"/>
</dbReference>
<dbReference type="Pfam" id="PF04542">
    <property type="entry name" value="Sigma70_r2"/>
    <property type="match status" value="1"/>
</dbReference>
<dbReference type="InterPro" id="IPR039425">
    <property type="entry name" value="RNA_pol_sigma-70-like"/>
</dbReference>
<feature type="region of interest" description="Disordered" evidence="7">
    <location>
        <begin position="82"/>
        <end position="155"/>
    </location>
</feature>
<evidence type="ECO:0000256" key="7">
    <source>
        <dbReference type="SAM" id="MobiDB-lite"/>
    </source>
</evidence>
<accession>A0A7W3J4T0</accession>
<dbReference type="Gene3D" id="1.10.1740.10">
    <property type="match status" value="1"/>
</dbReference>
<dbReference type="CDD" id="cd06171">
    <property type="entry name" value="Sigma70_r4"/>
    <property type="match status" value="1"/>
</dbReference>
<name>A0A7W3J4T0_9MICO</name>
<dbReference type="Gene3D" id="1.10.10.10">
    <property type="entry name" value="Winged helix-like DNA-binding domain superfamily/Winged helix DNA-binding domain"/>
    <property type="match status" value="1"/>
</dbReference>
<dbReference type="InterPro" id="IPR013325">
    <property type="entry name" value="RNA_pol_sigma_r2"/>
</dbReference>
<evidence type="ECO:0000259" key="9">
    <source>
        <dbReference type="Pfam" id="PF08281"/>
    </source>
</evidence>
<dbReference type="Proteomes" id="UP000540568">
    <property type="component" value="Unassembled WGS sequence"/>
</dbReference>
<evidence type="ECO:0000256" key="1">
    <source>
        <dbReference type="ARBA" id="ARBA00010641"/>
    </source>
</evidence>
<dbReference type="InterPro" id="IPR014284">
    <property type="entry name" value="RNA_pol_sigma-70_dom"/>
</dbReference>
<dbReference type="InterPro" id="IPR036388">
    <property type="entry name" value="WH-like_DNA-bd_sf"/>
</dbReference>
<evidence type="ECO:0000313" key="11">
    <source>
        <dbReference type="Proteomes" id="UP000540568"/>
    </source>
</evidence>
<organism evidence="10 11">
    <name type="scientific">Promicromonospora sukumoe</name>
    <dbReference type="NCBI Taxonomy" id="88382"/>
    <lineage>
        <taxon>Bacteria</taxon>
        <taxon>Bacillati</taxon>
        <taxon>Actinomycetota</taxon>
        <taxon>Actinomycetes</taxon>
        <taxon>Micrococcales</taxon>
        <taxon>Promicromonosporaceae</taxon>
        <taxon>Promicromonospora</taxon>
    </lineage>
</organism>
<dbReference type="PANTHER" id="PTHR43133:SF59">
    <property type="entry name" value="ECF RNA POLYMERASE SIGMA FACTOR SIGR"/>
    <property type="match status" value="1"/>
</dbReference>
<dbReference type="InterPro" id="IPR000838">
    <property type="entry name" value="RNA_pol_sigma70_ECF_CS"/>
</dbReference>
<comment type="caution">
    <text evidence="10">The sequence shown here is derived from an EMBL/GenBank/DDBJ whole genome shotgun (WGS) entry which is preliminary data.</text>
</comment>
<proteinExistence type="inferred from homology"/>
<comment type="similarity">
    <text evidence="1 6">Belongs to the sigma-70 factor family. ECF subfamily.</text>
</comment>
<evidence type="ECO:0000256" key="5">
    <source>
        <dbReference type="ARBA" id="ARBA00023163"/>
    </source>
</evidence>
<reference evidence="10 11" key="1">
    <citation type="submission" date="2020-07" db="EMBL/GenBank/DDBJ databases">
        <title>Sequencing the genomes of 1000 actinobacteria strains.</title>
        <authorList>
            <person name="Klenk H.-P."/>
        </authorList>
    </citation>
    <scope>NUCLEOTIDE SEQUENCE [LARGE SCALE GENOMIC DNA]</scope>
    <source>
        <strain evidence="10 11">DSM 44121</strain>
    </source>
</reference>
<keyword evidence="4 6" id="KW-0238">DNA-binding</keyword>
<dbReference type="PANTHER" id="PTHR43133">
    <property type="entry name" value="RNA POLYMERASE ECF-TYPE SIGMA FACTO"/>
    <property type="match status" value="1"/>
</dbReference>
<feature type="domain" description="RNA polymerase sigma-70 region 2" evidence="8">
    <location>
        <begin position="166"/>
        <end position="230"/>
    </location>
</feature>
<evidence type="ECO:0000259" key="8">
    <source>
        <dbReference type="Pfam" id="PF04542"/>
    </source>
</evidence>
<dbReference type="InterPro" id="IPR013249">
    <property type="entry name" value="RNA_pol_sigma70_r4_t2"/>
</dbReference>
<evidence type="ECO:0000313" key="10">
    <source>
        <dbReference type="EMBL" id="MBA8806169.1"/>
    </source>
</evidence>
<feature type="region of interest" description="Disordered" evidence="7">
    <location>
        <begin position="1"/>
        <end position="25"/>
    </location>
</feature>
<keyword evidence="3 6" id="KW-0731">Sigma factor</keyword>
<dbReference type="AlphaFoldDB" id="A0A7W3J4T0"/>
<feature type="compositionally biased region" description="Polar residues" evidence="7">
    <location>
        <begin position="87"/>
        <end position="97"/>
    </location>
</feature>
<evidence type="ECO:0000256" key="6">
    <source>
        <dbReference type="RuleBase" id="RU000716"/>
    </source>
</evidence>
<evidence type="ECO:0000256" key="3">
    <source>
        <dbReference type="ARBA" id="ARBA00023082"/>
    </source>
</evidence>
<sequence length="344" mass="36687">MNDTVIGTVTNTTTSPETSGLPGATAGSAAVAQSAPLMFGAVPTHLLDVGADSAKATADILSGNAPGAFGAVLANTGWPTRLGSRAMTDTSREQNQGAGADAGSADVEARPGEDASEAVVGTAGPAEGTDVTTAVDPEGDDEGTERSPQEEDATARAARFERDALQYLDQLYSAALRMTRNPADAEDLVQETFAKAFAAFHQYRPGTNLKAWLYRILTNTFINSYRKKQREPQQSQAEDVEDWQIARAASHTSRGLRSAEAEALDRLPDSDVKRALAELPEDRRMVVYYADVEGFPYKEIAEIMGTPIGTVMSRLHRGRRQLRELLADYAAQRGLVSQAPGGAQ</sequence>
<dbReference type="GO" id="GO:0006352">
    <property type="term" value="P:DNA-templated transcription initiation"/>
    <property type="evidence" value="ECO:0007669"/>
    <property type="project" value="InterPro"/>
</dbReference>
<dbReference type="Pfam" id="PF08281">
    <property type="entry name" value="Sigma70_r4_2"/>
    <property type="match status" value="1"/>
</dbReference>
<protein>
    <recommendedName>
        <fullName evidence="6">RNA polymerase sigma factor</fullName>
    </recommendedName>
</protein>
<evidence type="ECO:0000256" key="2">
    <source>
        <dbReference type="ARBA" id="ARBA00023015"/>
    </source>
</evidence>
<dbReference type="InterPro" id="IPR007627">
    <property type="entry name" value="RNA_pol_sigma70_r2"/>
</dbReference>
<dbReference type="InterPro" id="IPR014293">
    <property type="entry name" value="RNA_pol_sigma70_actinobac"/>
</dbReference>
<keyword evidence="5 6" id="KW-0804">Transcription</keyword>
<keyword evidence="11" id="KW-1185">Reference proteome</keyword>
<dbReference type="FunFam" id="1.10.10.10:FF:000068">
    <property type="entry name" value="RNA polymerase sigma factor"/>
    <property type="match status" value="1"/>
</dbReference>
<gene>
    <name evidence="10" type="ORF">FHX71_000111</name>
</gene>
<dbReference type="NCBIfam" id="TIGR02937">
    <property type="entry name" value="sigma70-ECF"/>
    <property type="match status" value="1"/>
</dbReference>
<dbReference type="EMBL" id="JACGWV010000001">
    <property type="protein sequence ID" value="MBA8806169.1"/>
    <property type="molecule type" value="Genomic_DNA"/>
</dbReference>
<feature type="domain" description="RNA polymerase sigma factor 70 region 4 type 2" evidence="9">
    <location>
        <begin position="272"/>
        <end position="322"/>
    </location>
</feature>
<dbReference type="NCBIfam" id="TIGR02947">
    <property type="entry name" value="SigH_actino"/>
    <property type="match status" value="1"/>
</dbReference>
<dbReference type="InterPro" id="IPR013324">
    <property type="entry name" value="RNA_pol_sigma_r3/r4-like"/>
</dbReference>
<dbReference type="GO" id="GO:0006950">
    <property type="term" value="P:response to stress"/>
    <property type="evidence" value="ECO:0007669"/>
    <property type="project" value="UniProtKB-ARBA"/>
</dbReference>
<dbReference type="PROSITE" id="PS01063">
    <property type="entry name" value="SIGMA70_ECF"/>
    <property type="match status" value="1"/>
</dbReference>
<evidence type="ECO:0000256" key="4">
    <source>
        <dbReference type="ARBA" id="ARBA00023125"/>
    </source>
</evidence>
<dbReference type="GO" id="GO:0003677">
    <property type="term" value="F:DNA binding"/>
    <property type="evidence" value="ECO:0007669"/>
    <property type="project" value="UniProtKB-KW"/>
</dbReference>
<dbReference type="GO" id="GO:0016987">
    <property type="term" value="F:sigma factor activity"/>
    <property type="evidence" value="ECO:0007669"/>
    <property type="project" value="UniProtKB-KW"/>
</dbReference>
<keyword evidence="2 6" id="KW-0805">Transcription regulation</keyword>
<dbReference type="SUPFAM" id="SSF88946">
    <property type="entry name" value="Sigma2 domain of RNA polymerase sigma factors"/>
    <property type="match status" value="1"/>
</dbReference>